<dbReference type="PROSITE" id="PS50297">
    <property type="entry name" value="ANK_REP_REGION"/>
    <property type="match status" value="1"/>
</dbReference>
<dbReference type="Gene3D" id="1.25.40.20">
    <property type="entry name" value="Ankyrin repeat-containing domain"/>
    <property type="match status" value="6"/>
</dbReference>
<evidence type="ECO:0000313" key="3">
    <source>
        <dbReference type="EMBL" id="KAG9185842.1"/>
    </source>
</evidence>
<dbReference type="InterPro" id="IPR002110">
    <property type="entry name" value="Ankyrin_rpt"/>
</dbReference>
<dbReference type="PROSITE" id="PS50088">
    <property type="entry name" value="ANK_REPEAT"/>
    <property type="match status" value="1"/>
</dbReference>
<dbReference type="InterPro" id="IPR036770">
    <property type="entry name" value="Ankyrin_rpt-contain_sf"/>
</dbReference>
<keyword evidence="4" id="KW-1185">Reference proteome</keyword>
<evidence type="ECO:0000313" key="4">
    <source>
        <dbReference type="Proteomes" id="UP001199106"/>
    </source>
</evidence>
<dbReference type="SUPFAM" id="SSF48403">
    <property type="entry name" value="Ankyrin repeat"/>
    <property type="match status" value="4"/>
</dbReference>
<evidence type="ECO:0008006" key="5">
    <source>
        <dbReference type="Google" id="ProtNLM"/>
    </source>
</evidence>
<dbReference type="EMBL" id="JAANER010000010">
    <property type="protein sequence ID" value="KAG9185842.1"/>
    <property type="molecule type" value="Genomic_DNA"/>
</dbReference>
<keyword evidence="1" id="KW-0040">ANK repeat</keyword>
<sequence length="1351" mass="147279">MERRASLKDLIRHAGVIPVEQRQAVLPAPTQPAVSVSEEDITQARSILLDRRAKNPESKNVLKSIFKSSKEKDKGQDAGFSQEELDQALSAVIRSPTTGPGLIQAFITLGAKVNIIETVDKKRRSSNQANTALRRRSTVLQQAASLRKADGVNILASSGADQQTLDEGLKAALTANDQESVGLLLRHGADLNNFPNALANAVRSNDLNFVKLLLRAPKPLRAQIISSCLPAAVQQGSDATISLLIAYGADPNFDSASALNMAIGRQSYKIAIALVAGPIPLNEPNLQHALDTTMRLPTRQATLQFLQLLFCCGLPPDSRGLPDFLICLARSNDSAGAKMMVSYSVPTTINGAECLREAIENSNWGLVDAILQTPIAPQHATAALSILPTNAPQPERLRVVDALLKKGATGLPLGPLLTQATKDRDTQLMDLLLSAGAPVDSSEHSALHFAVANKDIRGLRSLLNARPPPESLANLFPLLFHTDAISISERREIARMLLEYGARGLGVDQALVNAIADTSAGRDGALITDLVRKGAKVDNRALSLAVTQVDMSLLRLLCNARPDSSSTSAALPLAFDSQSSRHSKTLEIIDLLLSHGIEEELASQTLQIAINGGPDNIDIIERLLAASPRLLSTAFKYTSALQDPQKKAPILSALLKLGVPQDSLDQALAAETRQAIATNDTTSTKLLLGQGASVSHNDGEALSIAVASGDSSLMALLLSGHHQPSRSSVTRSFRTLFANDKLSLDGNKENIGEMAKELLVRGVEQSAIDAALRSVLENDHDSKYTESWVGLLLQSHADVNTVDGSCFVFAAQKHSHTIFEKLMRHKSNFNIVVPALLSSKLQDEVVVAAIQSCFDHDCTLEELGVGYNKPPILITTMTVVLLALLLKNGLDPEITIPMVLHSSSGPESVPALLWALAQPQKRISDAVISALLEAGVSVARVSPISETTALMLAAREGRHEIVNALVMRGSDADLRDASNKSALFYASSSLSGEATVKVLASRVLGNDGSLHEAVRELNVDVVRVLLEHTHDPNYPSRLHGGRNALGELCLKATVSISAQRSKLRQVLRLLLRNRANHKFRARNEKSTVILALDNAYSALAITEALLETEIWQDLNDKAHIYCDPASGLHYSPYSYVELIATPARAPVKQALLDLLRDKACLPVYYSSSAVQPVGATGIPPTIAKLVDQQKEHELSIRHEKEKFEHSRTIEETSHKDILRRKRESQDVELALQTKATQHYTALEQQKHEFEVQRVREAERMKRSERVAWHNLLQEQERDAAATRQGVEERKLREAMATESKMIEQRKQELEHRAAVERRMLKEKEEHYERNVKRQKEVRQIEGGPPQWGTVD</sequence>
<feature type="region of interest" description="Disordered" evidence="2">
    <location>
        <begin position="1325"/>
        <end position="1351"/>
    </location>
</feature>
<dbReference type="Proteomes" id="UP001199106">
    <property type="component" value="Unassembled WGS sequence"/>
</dbReference>
<dbReference type="Pfam" id="PF12796">
    <property type="entry name" value="Ank_2"/>
    <property type="match status" value="1"/>
</dbReference>
<accession>A0AAD4F988</accession>
<protein>
    <recommendedName>
        <fullName evidence="5">Ankyrin repeat containing protein</fullName>
    </recommendedName>
</protein>
<feature type="repeat" description="ANK" evidence="1">
    <location>
        <begin position="945"/>
        <end position="977"/>
    </location>
</feature>
<dbReference type="SMART" id="SM00248">
    <property type="entry name" value="ANK"/>
    <property type="match status" value="10"/>
</dbReference>
<dbReference type="PANTHER" id="PTHR46224">
    <property type="entry name" value="ANKYRIN REPEAT FAMILY PROTEIN"/>
    <property type="match status" value="1"/>
</dbReference>
<name>A0AAD4F988_9PLEO</name>
<reference evidence="3" key="1">
    <citation type="submission" date="2021-07" db="EMBL/GenBank/DDBJ databases">
        <title>Genome Resource of American Ginseng Black Spot Pathogen Alternaria panax.</title>
        <authorList>
            <person name="Qiu C."/>
            <person name="Wang W."/>
            <person name="Liu Z."/>
        </authorList>
    </citation>
    <scope>NUCLEOTIDE SEQUENCE</scope>
    <source>
        <strain evidence="3">BNCC115425</strain>
    </source>
</reference>
<evidence type="ECO:0000256" key="2">
    <source>
        <dbReference type="SAM" id="MobiDB-lite"/>
    </source>
</evidence>
<dbReference type="PANTHER" id="PTHR46224:SF64">
    <property type="entry name" value="IQ MOTIF AND ANKYRIN REPEAT DOMAIN-CONTAINING PROTEIN 1"/>
    <property type="match status" value="1"/>
</dbReference>
<gene>
    <name evidence="3" type="ORF">G6011_07173</name>
</gene>
<organism evidence="3 4">
    <name type="scientific">Alternaria panax</name>
    <dbReference type="NCBI Taxonomy" id="48097"/>
    <lineage>
        <taxon>Eukaryota</taxon>
        <taxon>Fungi</taxon>
        <taxon>Dikarya</taxon>
        <taxon>Ascomycota</taxon>
        <taxon>Pezizomycotina</taxon>
        <taxon>Dothideomycetes</taxon>
        <taxon>Pleosporomycetidae</taxon>
        <taxon>Pleosporales</taxon>
        <taxon>Pleosporineae</taxon>
        <taxon>Pleosporaceae</taxon>
        <taxon>Alternaria</taxon>
        <taxon>Alternaria sect. Panax</taxon>
    </lineage>
</organism>
<dbReference type="InterPro" id="IPR051616">
    <property type="entry name" value="Cul2-RING_E3_ligase_SR"/>
</dbReference>
<feature type="compositionally biased region" description="Basic and acidic residues" evidence="2">
    <location>
        <begin position="1325"/>
        <end position="1339"/>
    </location>
</feature>
<comment type="caution">
    <text evidence="3">The sequence shown here is derived from an EMBL/GenBank/DDBJ whole genome shotgun (WGS) entry which is preliminary data.</text>
</comment>
<evidence type="ECO:0000256" key="1">
    <source>
        <dbReference type="PROSITE-ProRule" id="PRU00023"/>
    </source>
</evidence>
<proteinExistence type="predicted"/>